<dbReference type="PANTHER" id="PTHR38457">
    <property type="entry name" value="REGULATOR ABRB-RELATED"/>
    <property type="match status" value="1"/>
</dbReference>
<evidence type="ECO:0000313" key="2">
    <source>
        <dbReference type="EMBL" id="CAM76675.1"/>
    </source>
</evidence>
<dbReference type="EMBL" id="CU459003">
    <property type="protein sequence ID" value="CAM76675.1"/>
    <property type="molecule type" value="Genomic_DNA"/>
</dbReference>
<feature type="transmembrane region" description="Helical" evidence="1">
    <location>
        <begin position="179"/>
        <end position="201"/>
    </location>
</feature>
<feature type="transmembrane region" description="Helical" evidence="1">
    <location>
        <begin position="55"/>
        <end position="74"/>
    </location>
</feature>
<keyword evidence="2" id="KW-0560">Oxidoreductase</keyword>
<sequence>MTIRPVILALALGGTGGALFFMADLPLPWMLGAMSACIIAALSGLRLAMPTPLRAVMLAILGVMLGSAFSPDLLDQLSRWSLSLSVLFAGMILATLLVMAYFRRAGHMDLPTAYFAAAPGGVNEMVMTGGALGGDERTIALIHFLRILLIVFTIPIGFRLVTGIHGAPISQSMGSLLDLSWLDGAVLLACAAGGAMAGRLLRFPAASLTGPMAASAILHVLGLTASHPPAELVILAQVVTGAGLGCRMVGLKWRDLATAARIASGSTMILITISAGLAAILAWLAGLPFSMLLLAFVPGGIAEMCLIALALGQDVAFVSTHHVLRVILVIACAPLAFRLFKPWFRP</sequence>
<dbReference type="RefSeq" id="WP_234016237.1">
    <property type="nucleotide sequence ID" value="NZ_CP027527.1"/>
</dbReference>
<dbReference type="AlphaFoldDB" id="A4U1B8"/>
<feature type="transmembrane region" description="Helical" evidence="1">
    <location>
        <begin position="323"/>
        <end position="340"/>
    </location>
</feature>
<feature type="transmembrane region" description="Helical" evidence="1">
    <location>
        <begin position="7"/>
        <end position="23"/>
    </location>
</feature>
<accession>A4U1B8</accession>
<keyword evidence="2" id="KW-0503">Monooxygenase</keyword>
<keyword evidence="1" id="KW-1133">Transmembrane helix</keyword>
<evidence type="ECO:0000256" key="1">
    <source>
        <dbReference type="SAM" id="Phobius"/>
    </source>
</evidence>
<keyword evidence="1" id="KW-0812">Transmembrane</keyword>
<feature type="transmembrane region" description="Helical" evidence="1">
    <location>
        <begin position="29"/>
        <end position="48"/>
    </location>
</feature>
<gene>
    <name evidence="2" type="ORF">MGR_1205</name>
</gene>
<dbReference type="PIRSF" id="PIRSF038991">
    <property type="entry name" value="Protein_AbrB"/>
    <property type="match status" value="1"/>
</dbReference>
<keyword evidence="1" id="KW-0472">Membrane</keyword>
<protein>
    <submittedName>
        <fullName evidence="2">Ammonia monooxygenase</fullName>
    </submittedName>
</protein>
<name>A4U1B8_9PROT</name>
<feature type="transmembrane region" description="Helical" evidence="1">
    <location>
        <begin position="291"/>
        <end position="311"/>
    </location>
</feature>
<feature type="transmembrane region" description="Helical" evidence="1">
    <location>
        <begin position="80"/>
        <end position="102"/>
    </location>
</feature>
<feature type="transmembrane region" description="Helical" evidence="1">
    <location>
        <begin position="147"/>
        <end position="167"/>
    </location>
</feature>
<dbReference type="InterPro" id="IPR017516">
    <property type="entry name" value="AbrB_dup"/>
</dbReference>
<feature type="transmembrane region" description="Helical" evidence="1">
    <location>
        <begin position="262"/>
        <end position="285"/>
    </location>
</feature>
<proteinExistence type="predicted"/>
<dbReference type="GO" id="GO:0004497">
    <property type="term" value="F:monooxygenase activity"/>
    <property type="evidence" value="ECO:0007669"/>
    <property type="project" value="UniProtKB-KW"/>
</dbReference>
<organism evidence="2">
    <name type="scientific">Magnetospirillum gryphiswaldense</name>
    <dbReference type="NCBI Taxonomy" id="55518"/>
    <lineage>
        <taxon>Bacteria</taxon>
        <taxon>Pseudomonadati</taxon>
        <taxon>Pseudomonadota</taxon>
        <taxon>Alphaproteobacteria</taxon>
        <taxon>Rhodospirillales</taxon>
        <taxon>Rhodospirillaceae</taxon>
        <taxon>Magnetospirillum</taxon>
    </lineage>
</organism>
<dbReference type="InterPro" id="IPR007820">
    <property type="entry name" value="AbrB_fam"/>
</dbReference>
<reference evidence="2" key="1">
    <citation type="journal article" date="2007" name="J. Bacteriol.">
        <title>Comparative genome analysis of four magnetotactic bacteria reveals a complex set of group-specific genes implicated in magnetosome biomineralization and function.</title>
        <authorList>
            <person name="Richter M."/>
            <person name="Kube M."/>
            <person name="Bazylinski D.A."/>
            <person name="Lombardot T."/>
            <person name="Gloeckner F.O."/>
            <person name="Reinhardt R."/>
            <person name="Schueler D."/>
        </authorList>
    </citation>
    <scope>NUCLEOTIDE SEQUENCE</scope>
    <source>
        <strain evidence="2">MSR-1</strain>
    </source>
</reference>
<dbReference type="Pfam" id="PF05145">
    <property type="entry name" value="AbrB"/>
    <property type="match status" value="1"/>
</dbReference>
<dbReference type="GO" id="GO:0010468">
    <property type="term" value="P:regulation of gene expression"/>
    <property type="evidence" value="ECO:0007669"/>
    <property type="project" value="InterPro"/>
</dbReference>
<dbReference type="PANTHER" id="PTHR38457:SF1">
    <property type="entry name" value="REGULATOR ABRB-RELATED"/>
    <property type="match status" value="1"/>
</dbReference>
<dbReference type="GO" id="GO:0016020">
    <property type="term" value="C:membrane"/>
    <property type="evidence" value="ECO:0007669"/>
    <property type="project" value="InterPro"/>
</dbReference>
<dbReference type="NCBIfam" id="TIGR03082">
    <property type="entry name" value="Gneg_AbrB_dup"/>
    <property type="match status" value="2"/>
</dbReference>